<feature type="chain" id="PRO_5030557531" evidence="1">
    <location>
        <begin position="23"/>
        <end position="388"/>
    </location>
</feature>
<comment type="caution">
    <text evidence="2">The sequence shown here is derived from an EMBL/GenBank/DDBJ whole genome shotgun (WGS) entry which is preliminary data.</text>
</comment>
<evidence type="ECO:0000313" key="3">
    <source>
        <dbReference type="Proteomes" id="UP000584325"/>
    </source>
</evidence>
<proteinExistence type="predicted"/>
<dbReference type="InterPro" id="IPR014262">
    <property type="entry name" value="HAF_rpt"/>
</dbReference>
<dbReference type="RefSeq" id="WP_175424783.1">
    <property type="nucleotide sequence ID" value="NZ_CP040017.1"/>
</dbReference>
<organism evidence="2 3">
    <name type="scientific">Pseudoduganella umbonata</name>
    <dbReference type="NCBI Taxonomy" id="864828"/>
    <lineage>
        <taxon>Bacteria</taxon>
        <taxon>Pseudomonadati</taxon>
        <taxon>Pseudomonadota</taxon>
        <taxon>Betaproteobacteria</taxon>
        <taxon>Burkholderiales</taxon>
        <taxon>Oxalobacteraceae</taxon>
        <taxon>Telluria group</taxon>
        <taxon>Pseudoduganella</taxon>
    </lineage>
</organism>
<accession>A0A7W5EC83</accession>
<reference evidence="2 3" key="1">
    <citation type="submission" date="2020-08" db="EMBL/GenBank/DDBJ databases">
        <title>Genomic Encyclopedia of Type Strains, Phase III (KMG-III): the genomes of soil and plant-associated and newly described type strains.</title>
        <authorList>
            <person name="Whitman W."/>
        </authorList>
    </citation>
    <scope>NUCLEOTIDE SEQUENCE [LARGE SCALE GENOMIC DNA]</scope>
    <source>
        <strain evidence="2 3">CECT 7753</strain>
    </source>
</reference>
<keyword evidence="1" id="KW-0732">Signal</keyword>
<dbReference type="AlphaFoldDB" id="A0A7W5EC83"/>
<dbReference type="NCBIfam" id="TIGR02913">
    <property type="entry name" value="HAF_rpt"/>
    <property type="match status" value="1"/>
</dbReference>
<protein>
    <submittedName>
        <fullName evidence="2">Putative HAF family extracellular repeat protein</fullName>
    </submittedName>
</protein>
<evidence type="ECO:0000313" key="2">
    <source>
        <dbReference type="EMBL" id="MBB3221585.1"/>
    </source>
</evidence>
<dbReference type="EMBL" id="JACHXS010000003">
    <property type="protein sequence ID" value="MBB3221585.1"/>
    <property type="molecule type" value="Genomic_DNA"/>
</dbReference>
<evidence type="ECO:0000256" key="1">
    <source>
        <dbReference type="SAM" id="SignalP"/>
    </source>
</evidence>
<sequence length="388" mass="40664">MSSRLFQALSGIAFAMPLLAGAAAPPGLHFNITAPPFPQLVHDISMNNAGDFAGYHSTVFPGGGGEYTGFWFDRNGTFRNLDFIDPTAQLILAAINDNGGVTGRLLPADGSAERAFFARTGGTPPVEIAPAPGMSSFTSNALSNTNAQGGWHVAGSGLTPEGYHAARWTVDGTPAQNATMVDLGTLGGAGSIGLDVNARGTVVGRADTANGEQHAFIHENGIMRNLDQVSGSGLTYSRAVAINEEGTVIGQTSDMGARAIIYGPDGVTYIGERGRGSTYANDINNHGWIAGQSIVHTRERGFVYIDGEMIYLDTLVGPSPGQIYNALAISDSNEILVYGCLLGWPGCGHFLLTPVPEPAAWALWLAGLPAVAAVARRRARRRQEPRAA</sequence>
<name>A0A7W5EC83_9BURK</name>
<dbReference type="Proteomes" id="UP000584325">
    <property type="component" value="Unassembled WGS sequence"/>
</dbReference>
<feature type="signal peptide" evidence="1">
    <location>
        <begin position="1"/>
        <end position="22"/>
    </location>
</feature>
<gene>
    <name evidence="2" type="ORF">FHS02_002392</name>
</gene>